<evidence type="ECO:0000256" key="2">
    <source>
        <dbReference type="ARBA" id="ARBA00021099"/>
    </source>
</evidence>
<dbReference type="AlphaFoldDB" id="A0A0F4GJD6"/>
<dbReference type="PANTHER" id="PTHR14957:SF1">
    <property type="entry name" value="UBIQUITIN-LIKE-CONJUGATING ENZYME ATG10"/>
    <property type="match status" value="1"/>
</dbReference>
<dbReference type="OrthoDB" id="4089664at2759"/>
<dbReference type="Proteomes" id="UP000033647">
    <property type="component" value="Unassembled WGS sequence"/>
</dbReference>
<evidence type="ECO:0000313" key="8">
    <source>
        <dbReference type="EMBL" id="KJX97476.1"/>
    </source>
</evidence>
<keyword evidence="9" id="KW-1185">Reference proteome</keyword>
<name>A0A0F4GJD6_9PEZI</name>
<evidence type="ECO:0000313" key="9">
    <source>
        <dbReference type="Proteomes" id="UP000033647"/>
    </source>
</evidence>
<protein>
    <recommendedName>
        <fullName evidence="2">Ubiquitin-like-conjugating enzyme ATG10</fullName>
    </recommendedName>
    <alternativeName>
        <fullName evidence="7">Autophagy-related protein 10</fullName>
    </alternativeName>
</protein>
<keyword evidence="6" id="KW-0072">Autophagy</keyword>
<dbReference type="EMBL" id="LAFY01000479">
    <property type="protein sequence ID" value="KJX97476.1"/>
    <property type="molecule type" value="Genomic_DNA"/>
</dbReference>
<comment type="caution">
    <text evidence="8">The sequence shown here is derived from an EMBL/GenBank/DDBJ whole genome shotgun (WGS) entry which is preliminary data.</text>
</comment>
<dbReference type="InterPro" id="IPR007135">
    <property type="entry name" value="Atg3/Atg10"/>
</dbReference>
<dbReference type="GO" id="GO:0000422">
    <property type="term" value="P:autophagy of mitochondrion"/>
    <property type="evidence" value="ECO:0007669"/>
    <property type="project" value="TreeGrafter"/>
</dbReference>
<dbReference type="STRING" id="1047168.A0A0F4GJD6"/>
<dbReference type="GO" id="GO:0000045">
    <property type="term" value="P:autophagosome assembly"/>
    <property type="evidence" value="ECO:0007669"/>
    <property type="project" value="TreeGrafter"/>
</dbReference>
<organism evidence="8 9">
    <name type="scientific">Zymoseptoria brevis</name>
    <dbReference type="NCBI Taxonomy" id="1047168"/>
    <lineage>
        <taxon>Eukaryota</taxon>
        <taxon>Fungi</taxon>
        <taxon>Dikarya</taxon>
        <taxon>Ascomycota</taxon>
        <taxon>Pezizomycotina</taxon>
        <taxon>Dothideomycetes</taxon>
        <taxon>Dothideomycetidae</taxon>
        <taxon>Mycosphaerellales</taxon>
        <taxon>Mycosphaerellaceae</taxon>
        <taxon>Zymoseptoria</taxon>
    </lineage>
</organism>
<gene>
    <name evidence="8" type="ORF">TI39_contig487g00013</name>
</gene>
<keyword evidence="5" id="KW-0653">Protein transport</keyword>
<evidence type="ECO:0000256" key="1">
    <source>
        <dbReference type="ARBA" id="ARBA00005696"/>
    </source>
</evidence>
<evidence type="ECO:0000256" key="3">
    <source>
        <dbReference type="ARBA" id="ARBA00022679"/>
    </source>
</evidence>
<dbReference type="Gene3D" id="3.30.1460.50">
    <property type="match status" value="1"/>
</dbReference>
<evidence type="ECO:0000256" key="7">
    <source>
        <dbReference type="ARBA" id="ARBA00029833"/>
    </source>
</evidence>
<dbReference type="GO" id="GO:0015031">
    <property type="term" value="P:protein transport"/>
    <property type="evidence" value="ECO:0007669"/>
    <property type="project" value="UniProtKB-KW"/>
</dbReference>
<keyword evidence="4" id="KW-0833">Ubl conjugation pathway</keyword>
<keyword evidence="3" id="KW-0808">Transferase</keyword>
<evidence type="ECO:0000256" key="4">
    <source>
        <dbReference type="ARBA" id="ARBA00022786"/>
    </source>
</evidence>
<dbReference type="PANTHER" id="PTHR14957">
    <property type="entry name" value="UBIQUITIN-LIKE-CONJUGATING ENZYME ATG10"/>
    <property type="match status" value="1"/>
</dbReference>
<keyword evidence="5" id="KW-0813">Transport</keyword>
<dbReference type="GO" id="GO:0005829">
    <property type="term" value="C:cytosol"/>
    <property type="evidence" value="ECO:0007669"/>
    <property type="project" value="TreeGrafter"/>
</dbReference>
<reference evidence="8 9" key="1">
    <citation type="submission" date="2015-03" db="EMBL/GenBank/DDBJ databases">
        <title>RNA-seq based gene annotation and comparative genomics of four Zymoseptoria species reveal species-specific pathogenicity related genes and transposable element activity.</title>
        <authorList>
            <person name="Grandaubert J."/>
            <person name="Bhattacharyya A."/>
            <person name="Stukenbrock E.H."/>
        </authorList>
    </citation>
    <scope>NUCLEOTIDE SEQUENCE [LARGE SCALE GENOMIC DNA]</scope>
    <source>
        <strain evidence="8 9">Zb18110</strain>
    </source>
</reference>
<evidence type="ECO:0000256" key="5">
    <source>
        <dbReference type="ARBA" id="ARBA00022927"/>
    </source>
</evidence>
<sequence length="250" mass="27600">MSISVESFTKAITTLDRTWKSLETSTEWEDVAVAKQLQSGAVPFLRIHRRLSPHASSTQHSQDVALQSDEPILEELDPESLPSPSTSSSSTEGQLVTYEIIHSPTYLVPVLYLYLAPSKLSSNSQIAPQLAMEELYDLLVPAAYRSQLDSVGPLGALSRTEHPLRGFVCWFVHPCLTQEAMTGMMGSDESEKEGEWTGREMEYLMKWFGIVGGSVGLRVSVEVARAIDSGIANEALSRASRRTENTQIRP</sequence>
<evidence type="ECO:0000256" key="6">
    <source>
        <dbReference type="ARBA" id="ARBA00023006"/>
    </source>
</evidence>
<comment type="similarity">
    <text evidence="1">Belongs to the ATG10 family.</text>
</comment>
<dbReference type="GO" id="GO:0032446">
    <property type="term" value="P:protein modification by small protein conjugation"/>
    <property type="evidence" value="ECO:0007669"/>
    <property type="project" value="TreeGrafter"/>
</dbReference>
<proteinExistence type="inferred from homology"/>
<accession>A0A0F4GJD6</accession>
<dbReference type="GO" id="GO:0061651">
    <property type="term" value="F:Atg12 conjugating enzyme activity"/>
    <property type="evidence" value="ECO:0007669"/>
    <property type="project" value="TreeGrafter"/>
</dbReference>
<dbReference type="Pfam" id="PF03987">
    <property type="entry name" value="Autophagy_act_C"/>
    <property type="match status" value="1"/>
</dbReference>